<reference evidence="2" key="1">
    <citation type="submission" date="2022-11" db="UniProtKB">
        <authorList>
            <consortium name="WormBaseParasite"/>
        </authorList>
    </citation>
    <scope>IDENTIFICATION</scope>
</reference>
<proteinExistence type="predicted"/>
<evidence type="ECO:0000313" key="2">
    <source>
        <dbReference type="WBParaSite" id="PS1159_v2.g5972.t1"/>
    </source>
</evidence>
<dbReference type="Proteomes" id="UP000887580">
    <property type="component" value="Unplaced"/>
</dbReference>
<sequence length="175" mass="20310">MVVAKGQMFQTNYFVKLTRIKSIFAGILTLFSVIFLFKFYSFKGVEYFSSFSCAMSENSQTKIIIVTPTYRRPTRLGDMTRLKNTLDGIPNIYWVVVEDANLPVVPVQKLLLRSCIPHVYLTHKTKPGYPKRGWFQRDMALKFIREHADEIADGNHAIIYFADDDNSYDTRLFND</sequence>
<protein>
    <submittedName>
        <fullName evidence="2">Galactosylgalactosylxylosylprotein 3-beta-glucuronosyltransferase</fullName>
    </submittedName>
</protein>
<organism evidence="1 2">
    <name type="scientific">Panagrolaimus sp. PS1159</name>
    <dbReference type="NCBI Taxonomy" id="55785"/>
    <lineage>
        <taxon>Eukaryota</taxon>
        <taxon>Metazoa</taxon>
        <taxon>Ecdysozoa</taxon>
        <taxon>Nematoda</taxon>
        <taxon>Chromadorea</taxon>
        <taxon>Rhabditida</taxon>
        <taxon>Tylenchina</taxon>
        <taxon>Panagrolaimomorpha</taxon>
        <taxon>Panagrolaimoidea</taxon>
        <taxon>Panagrolaimidae</taxon>
        <taxon>Panagrolaimus</taxon>
    </lineage>
</organism>
<evidence type="ECO:0000313" key="1">
    <source>
        <dbReference type="Proteomes" id="UP000887580"/>
    </source>
</evidence>
<dbReference type="WBParaSite" id="PS1159_v2.g5972.t1">
    <property type="protein sequence ID" value="PS1159_v2.g5972.t1"/>
    <property type="gene ID" value="PS1159_v2.g5972"/>
</dbReference>
<name>A0AC35GKH1_9BILA</name>
<accession>A0AC35GKH1</accession>